<name>A0A937JCT9_9GAMM</name>
<accession>A0A937JCT9</accession>
<gene>
    <name evidence="1" type="ORF">ISR29_00490</name>
</gene>
<evidence type="ECO:0000313" key="1">
    <source>
        <dbReference type="EMBL" id="MBL6902664.1"/>
    </source>
</evidence>
<evidence type="ECO:0000313" key="2">
    <source>
        <dbReference type="Proteomes" id="UP000705230"/>
    </source>
</evidence>
<dbReference type="Gene3D" id="1.10.4030.10">
    <property type="entry name" value="Porin chaperone SurA, peptide-binding domain"/>
    <property type="match status" value="1"/>
</dbReference>
<dbReference type="Proteomes" id="UP000705230">
    <property type="component" value="Unassembled WGS sequence"/>
</dbReference>
<proteinExistence type="predicted"/>
<organism evidence="1 2">
    <name type="scientific">SAR86 cluster bacterium</name>
    <dbReference type="NCBI Taxonomy" id="2030880"/>
    <lineage>
        <taxon>Bacteria</taxon>
        <taxon>Pseudomonadati</taxon>
        <taxon>Pseudomonadota</taxon>
        <taxon>Gammaproteobacteria</taxon>
        <taxon>SAR86 cluster</taxon>
    </lineage>
</organism>
<dbReference type="AlphaFoldDB" id="A0A937JCT9"/>
<reference evidence="1" key="1">
    <citation type="submission" date="2020-10" db="EMBL/GenBank/DDBJ databases">
        <title>Microbiome of the Black Sea water column analyzed by genome centric metagenomics.</title>
        <authorList>
            <person name="Cabello-Yeves P.J."/>
            <person name="Callieri C."/>
            <person name="Picazo A."/>
            <person name="Mehrshad M."/>
            <person name="Haro-Moreno J.M."/>
            <person name="Roda-Garcia J."/>
            <person name="Dzembekova N."/>
            <person name="Slabakova V."/>
            <person name="Slabakova N."/>
            <person name="Moncheva S."/>
            <person name="Rodriguez-Valera F."/>
        </authorList>
    </citation>
    <scope>NUCLEOTIDE SEQUENCE</scope>
    <source>
        <strain evidence="1">BS30m-G43</strain>
    </source>
</reference>
<protein>
    <submittedName>
        <fullName evidence="1">Peptidyl-prolyl cis-trans isomerase</fullName>
    </submittedName>
</protein>
<dbReference type="EMBL" id="JADHSG010000001">
    <property type="protein sequence ID" value="MBL6902664.1"/>
    <property type="molecule type" value="Genomic_DNA"/>
</dbReference>
<keyword evidence="1" id="KW-0413">Isomerase</keyword>
<dbReference type="GO" id="GO:0003755">
    <property type="term" value="F:peptidyl-prolyl cis-trans isomerase activity"/>
    <property type="evidence" value="ECO:0007669"/>
    <property type="project" value="InterPro"/>
</dbReference>
<dbReference type="Gene3D" id="3.10.50.40">
    <property type="match status" value="1"/>
</dbReference>
<dbReference type="InterPro" id="IPR046357">
    <property type="entry name" value="PPIase_dom_sf"/>
</dbReference>
<sequence length="253" mass="29477">MYLIDIGFNSSDNLKEIYISDQEVLSLVSAWKSQVGRKPTEDEITRIINNLIEEEILYREALLLGLDQEDRIIKRRLAQKISFLKQETLTDKPSNNDLIQFYEKNKDKYYVKPAYTFTHYFFSAENSSLIRSTSGLKKILNGSLSIESDPFFLGKNFINKNKDEISRNFGKLFSQNFKEDIITNEWIGPLKSSFGHHIIIVNNTTTGYYPVITEVLNQVEIDLLAERRDSAIKEYIDAVKLEYKIFVNQNLEY</sequence>
<comment type="caution">
    <text evidence="1">The sequence shown here is derived from an EMBL/GenBank/DDBJ whole genome shotgun (WGS) entry which is preliminary data.</text>
</comment>